<keyword evidence="2" id="KW-1185">Reference proteome</keyword>
<comment type="caution">
    <text evidence="1">The sequence shown here is derived from an EMBL/GenBank/DDBJ whole genome shotgun (WGS) entry which is preliminary data.</text>
</comment>
<dbReference type="EMBL" id="JAMKFB020000189">
    <property type="protein sequence ID" value="KAL0152793.1"/>
    <property type="molecule type" value="Genomic_DNA"/>
</dbReference>
<reference evidence="1 2" key="1">
    <citation type="submission" date="2024-05" db="EMBL/GenBank/DDBJ databases">
        <title>Genome sequencing and assembly of Indian major carp, Cirrhinus mrigala (Hamilton, 1822).</title>
        <authorList>
            <person name="Mohindra V."/>
            <person name="Chowdhury L.M."/>
            <person name="Lal K."/>
            <person name="Jena J.K."/>
        </authorList>
    </citation>
    <scope>NUCLEOTIDE SEQUENCE [LARGE SCALE GENOMIC DNA]</scope>
    <source>
        <strain evidence="1">CM1030</strain>
        <tissue evidence="1">Blood</tissue>
    </source>
</reference>
<dbReference type="Proteomes" id="UP001529510">
    <property type="component" value="Unassembled WGS sequence"/>
</dbReference>
<name>A0ABD0MXH9_CIRMR</name>
<sequence length="56" mass="6542">MDLNRGNPWSGRTTTGNEWILVRQQNYLCLAESTPEQPDRLRVEPPLTSEWTCRPK</sequence>
<proteinExistence type="predicted"/>
<accession>A0ABD0MXH9</accession>
<evidence type="ECO:0000313" key="2">
    <source>
        <dbReference type="Proteomes" id="UP001529510"/>
    </source>
</evidence>
<dbReference type="AlphaFoldDB" id="A0ABD0MXH9"/>
<gene>
    <name evidence="1" type="ORF">M9458_052516</name>
</gene>
<evidence type="ECO:0000313" key="1">
    <source>
        <dbReference type="EMBL" id="KAL0152793.1"/>
    </source>
</evidence>
<protein>
    <submittedName>
        <fullName evidence="1">Uncharacterized protein</fullName>
    </submittedName>
</protein>
<feature type="non-terminal residue" evidence="1">
    <location>
        <position position="56"/>
    </location>
</feature>
<organism evidence="1 2">
    <name type="scientific">Cirrhinus mrigala</name>
    <name type="common">Mrigala</name>
    <dbReference type="NCBI Taxonomy" id="683832"/>
    <lineage>
        <taxon>Eukaryota</taxon>
        <taxon>Metazoa</taxon>
        <taxon>Chordata</taxon>
        <taxon>Craniata</taxon>
        <taxon>Vertebrata</taxon>
        <taxon>Euteleostomi</taxon>
        <taxon>Actinopterygii</taxon>
        <taxon>Neopterygii</taxon>
        <taxon>Teleostei</taxon>
        <taxon>Ostariophysi</taxon>
        <taxon>Cypriniformes</taxon>
        <taxon>Cyprinidae</taxon>
        <taxon>Labeoninae</taxon>
        <taxon>Labeonini</taxon>
        <taxon>Cirrhinus</taxon>
    </lineage>
</organism>